<evidence type="ECO:0000256" key="2">
    <source>
        <dbReference type="SAM" id="Phobius"/>
    </source>
</evidence>
<evidence type="ECO:0000313" key="4">
    <source>
        <dbReference type="EMBL" id="MBO8447621.1"/>
    </source>
</evidence>
<dbReference type="InterPro" id="IPR029063">
    <property type="entry name" value="SAM-dependent_MTases_sf"/>
</dbReference>
<feature type="transmembrane region" description="Helical" evidence="2">
    <location>
        <begin position="34"/>
        <end position="54"/>
    </location>
</feature>
<keyword evidence="2" id="KW-0812">Transmembrane</keyword>
<dbReference type="InterPro" id="IPR003362">
    <property type="entry name" value="Bact_transf"/>
</dbReference>
<keyword evidence="2" id="KW-0472">Membrane</keyword>
<protein>
    <submittedName>
        <fullName evidence="4">Sugar transferase</fullName>
    </submittedName>
</protein>
<dbReference type="Pfam" id="PF02397">
    <property type="entry name" value="Bac_transf"/>
    <property type="match status" value="1"/>
</dbReference>
<dbReference type="SUPFAM" id="SSF53335">
    <property type="entry name" value="S-adenosyl-L-methionine-dependent methyltransferases"/>
    <property type="match status" value="1"/>
</dbReference>
<evidence type="ECO:0000313" key="5">
    <source>
        <dbReference type="Proteomes" id="UP000823637"/>
    </source>
</evidence>
<feature type="transmembrane region" description="Helical" evidence="2">
    <location>
        <begin position="74"/>
        <end position="93"/>
    </location>
</feature>
<feature type="transmembrane region" description="Helical" evidence="2">
    <location>
        <begin position="7"/>
        <end position="28"/>
    </location>
</feature>
<organism evidence="4 5">
    <name type="scientific">Candidatus Enterocola intestinipullorum</name>
    <dbReference type="NCBI Taxonomy" id="2840783"/>
    <lineage>
        <taxon>Bacteria</taxon>
        <taxon>Pseudomonadati</taxon>
        <taxon>Bacteroidota</taxon>
        <taxon>Bacteroidia</taxon>
        <taxon>Bacteroidales</taxon>
        <taxon>Candidatus Enterocola</taxon>
    </lineage>
</organism>
<keyword evidence="2" id="KW-1133">Transmembrane helix</keyword>
<gene>
    <name evidence="4" type="ORF">IAC32_07770</name>
</gene>
<accession>A0A9D9EGF4</accession>
<evidence type="ECO:0000259" key="3">
    <source>
        <dbReference type="Pfam" id="PF02397"/>
    </source>
</evidence>
<reference evidence="4" key="2">
    <citation type="journal article" date="2021" name="PeerJ">
        <title>Extensive microbial diversity within the chicken gut microbiome revealed by metagenomics and culture.</title>
        <authorList>
            <person name="Gilroy R."/>
            <person name="Ravi A."/>
            <person name="Getino M."/>
            <person name="Pursley I."/>
            <person name="Horton D.L."/>
            <person name="Alikhan N.F."/>
            <person name="Baker D."/>
            <person name="Gharbi K."/>
            <person name="Hall N."/>
            <person name="Watson M."/>
            <person name="Adriaenssens E.M."/>
            <person name="Foster-Nyarko E."/>
            <person name="Jarju S."/>
            <person name="Secka A."/>
            <person name="Antonio M."/>
            <person name="Oren A."/>
            <person name="Chaudhuri R.R."/>
            <person name="La Ragione R."/>
            <person name="Hildebrand F."/>
            <person name="Pallen M.J."/>
        </authorList>
    </citation>
    <scope>NUCLEOTIDE SEQUENCE</scope>
    <source>
        <strain evidence="4">D3-1215</strain>
    </source>
</reference>
<feature type="domain" description="Bacterial sugar transferase" evidence="3">
    <location>
        <begin position="339"/>
        <end position="449"/>
    </location>
</feature>
<comment type="similarity">
    <text evidence="1">Belongs to the bacterial sugar transferase family.</text>
</comment>
<dbReference type="GO" id="GO:0016780">
    <property type="term" value="F:phosphotransferase activity, for other substituted phosphate groups"/>
    <property type="evidence" value="ECO:0007669"/>
    <property type="project" value="TreeGrafter"/>
</dbReference>
<name>A0A9D9EGF4_9BACT</name>
<keyword evidence="4" id="KW-0808">Transferase</keyword>
<proteinExistence type="inferred from homology"/>
<feature type="transmembrane region" description="Helical" evidence="2">
    <location>
        <begin position="99"/>
        <end position="122"/>
    </location>
</feature>
<dbReference type="PANTHER" id="PTHR30576">
    <property type="entry name" value="COLANIC BIOSYNTHESIS UDP-GLUCOSE LIPID CARRIER TRANSFERASE"/>
    <property type="match status" value="1"/>
</dbReference>
<evidence type="ECO:0000256" key="1">
    <source>
        <dbReference type="ARBA" id="ARBA00006464"/>
    </source>
</evidence>
<reference evidence="4" key="1">
    <citation type="submission" date="2020-10" db="EMBL/GenBank/DDBJ databases">
        <authorList>
            <person name="Gilroy R."/>
        </authorList>
    </citation>
    <scope>NUCLEOTIDE SEQUENCE</scope>
    <source>
        <strain evidence="4">D3-1215</strain>
    </source>
</reference>
<dbReference type="PANTHER" id="PTHR30576:SF0">
    <property type="entry name" value="UNDECAPRENYL-PHOSPHATE N-ACETYLGALACTOSAMINYL 1-PHOSPHATE TRANSFERASE-RELATED"/>
    <property type="match status" value="1"/>
</dbReference>
<comment type="caution">
    <text evidence="4">The sequence shown here is derived from an EMBL/GenBank/DDBJ whole genome shotgun (WGS) entry which is preliminary data.</text>
</comment>
<dbReference type="AlphaFoldDB" id="A0A9D9EGF4"/>
<sequence>MRFNYKIFLADIIGFVLLYFLLLAVSPLSAPQPYIKYAGILGLYAACVMVFCALSGRYTKRLKFLKFRYSTIQYVSASAISYLLVLMLCIYAFQGYSLAVVSTYAIICVCAVIVIQTGYFAYYYASDPEVVQEVAPREPKQVLYAATEADEKTKEAALRRIKLHCSGKAYDYIVGNLPVTSTNTRVISCKNPGIAENLQEYRYDMIIDVFQLNNVRGINKLFSTVNRKLPDNGIFVGCFTPKSHIKKRILEKYPKGINWIVYSFFYFYRRVIPKLFITKRLYYDLTKGRNRILSISEVFGRLYYCGFEVIGEKRIEHRQFFIARRIKNPPAKMKRRYGPIISLNRIGKNGKFFKVYKMRTMYPYSEFLQEYIYKKNNLQEGGKFRHDIRVNTLGRFMRRYWIDELPMIANLLKGDMKLVGVRPLSKQYFNLYSPELQRKRVKYKPGLLPPFYADMPKTLDEIQASEMRYLDMCEEKGVFRTDCVYFGRILKSILFKHAHSN</sequence>
<dbReference type="Proteomes" id="UP000823637">
    <property type="component" value="Unassembled WGS sequence"/>
</dbReference>
<dbReference type="EMBL" id="JADIMR010000118">
    <property type="protein sequence ID" value="MBO8447621.1"/>
    <property type="molecule type" value="Genomic_DNA"/>
</dbReference>